<keyword evidence="1" id="KW-0472">Membrane</keyword>
<comment type="caution">
    <text evidence="2">The sequence shown here is derived from an EMBL/GenBank/DDBJ whole genome shotgun (WGS) entry which is preliminary data.</text>
</comment>
<proteinExistence type="predicted"/>
<reference evidence="2 3" key="1">
    <citation type="submission" date="2023-03" db="EMBL/GenBank/DDBJ databases">
        <title>Bacillus Genome Sequencing.</title>
        <authorList>
            <person name="Dunlap C."/>
        </authorList>
    </citation>
    <scope>NUCLEOTIDE SEQUENCE [LARGE SCALE GENOMIC DNA]</scope>
    <source>
        <strain evidence="2 3">NRS-319</strain>
    </source>
</reference>
<name>A0ABU6P9T3_9BACI</name>
<evidence type="ECO:0000313" key="3">
    <source>
        <dbReference type="Proteomes" id="UP001336122"/>
    </source>
</evidence>
<evidence type="ECO:0000313" key="2">
    <source>
        <dbReference type="EMBL" id="MED4678063.1"/>
    </source>
</evidence>
<dbReference type="EMBL" id="JARTIK010000004">
    <property type="protein sequence ID" value="MED4678063.1"/>
    <property type="molecule type" value="Genomic_DNA"/>
</dbReference>
<feature type="transmembrane region" description="Helical" evidence="1">
    <location>
        <begin position="61"/>
        <end position="77"/>
    </location>
</feature>
<feature type="transmembrane region" description="Helical" evidence="1">
    <location>
        <begin position="97"/>
        <end position="115"/>
    </location>
</feature>
<dbReference type="RefSeq" id="WP_328071082.1">
    <property type="nucleotide sequence ID" value="NZ_JARTIK010000004.1"/>
</dbReference>
<keyword evidence="1" id="KW-0812">Transmembrane</keyword>
<evidence type="ECO:0000256" key="1">
    <source>
        <dbReference type="SAM" id="Phobius"/>
    </source>
</evidence>
<accession>A0ABU6P9T3</accession>
<evidence type="ECO:0008006" key="4">
    <source>
        <dbReference type="Google" id="ProtNLM"/>
    </source>
</evidence>
<gene>
    <name evidence="2" type="ORF">P9485_09360</name>
</gene>
<keyword evidence="3" id="KW-1185">Reference proteome</keyword>
<sequence>MDKLSMGLFFMIAGILSLSKIITLDSVYVFCFSLSALLMSVSSFIDNPLEDTEKKISISKLIKFISYFVSIGALILLPHLNKTQFFTQLREKITDDAILLFSIGITLLSMCFGEWQTKLLKQKHKIEQRQAIEDVKQDILNKLKEKN</sequence>
<organism evidence="2 3">
    <name type="scientific">Bacillus nitratireducens</name>
    <dbReference type="NCBI Taxonomy" id="2026193"/>
    <lineage>
        <taxon>Bacteria</taxon>
        <taxon>Bacillati</taxon>
        <taxon>Bacillota</taxon>
        <taxon>Bacilli</taxon>
        <taxon>Bacillales</taxon>
        <taxon>Bacillaceae</taxon>
        <taxon>Bacillus</taxon>
        <taxon>Bacillus cereus group</taxon>
    </lineage>
</organism>
<dbReference type="Proteomes" id="UP001336122">
    <property type="component" value="Unassembled WGS sequence"/>
</dbReference>
<protein>
    <recommendedName>
        <fullName evidence="4">YoqO-like protein</fullName>
    </recommendedName>
</protein>
<keyword evidence="1" id="KW-1133">Transmembrane helix</keyword>